<dbReference type="PANTHER" id="PTHR43547:SF2">
    <property type="entry name" value="HYBRID SIGNAL TRANSDUCTION HISTIDINE KINASE C"/>
    <property type="match status" value="1"/>
</dbReference>
<dbReference type="GO" id="GO:0046983">
    <property type="term" value="F:protein dimerization activity"/>
    <property type="evidence" value="ECO:0007669"/>
    <property type="project" value="InterPro"/>
</dbReference>
<evidence type="ECO:0000259" key="3">
    <source>
        <dbReference type="Pfam" id="PF07495"/>
    </source>
</evidence>
<dbReference type="Pfam" id="PF07730">
    <property type="entry name" value="HisKA_3"/>
    <property type="match status" value="1"/>
</dbReference>
<comment type="caution">
    <text evidence="5">The sequence shown here is derived from an EMBL/GenBank/DDBJ whole genome shotgun (WGS) entry which is preliminary data.</text>
</comment>
<dbReference type="SUPFAM" id="SSF63829">
    <property type="entry name" value="Calcium-dependent phosphotriesterase"/>
    <property type="match status" value="1"/>
</dbReference>
<protein>
    <submittedName>
        <fullName evidence="5">Two component regulator with propeller domain</fullName>
    </submittedName>
</protein>
<dbReference type="InterPro" id="IPR011110">
    <property type="entry name" value="Reg_prop"/>
</dbReference>
<dbReference type="SUPFAM" id="SSF55874">
    <property type="entry name" value="ATPase domain of HSP90 chaperone/DNA topoisomerase II/histidine kinase"/>
    <property type="match status" value="1"/>
</dbReference>
<dbReference type="InterPro" id="IPR036890">
    <property type="entry name" value="HATPase_C_sf"/>
</dbReference>
<dbReference type="InterPro" id="IPR013783">
    <property type="entry name" value="Ig-like_fold"/>
</dbReference>
<keyword evidence="2" id="KW-1133">Transmembrane helix</keyword>
<dbReference type="Gene3D" id="2.130.10.10">
    <property type="entry name" value="YVTN repeat-like/Quinoprotein amine dehydrogenase"/>
    <property type="match status" value="3"/>
</dbReference>
<dbReference type="RefSeq" id="WP_106522655.1">
    <property type="nucleotide sequence ID" value="NZ_PYGD01000003.1"/>
</dbReference>
<keyword evidence="2" id="KW-0812">Transmembrane</keyword>
<dbReference type="Gene3D" id="3.30.565.10">
    <property type="entry name" value="Histidine kinase-like ATPase, C-terminal domain"/>
    <property type="match status" value="1"/>
</dbReference>
<dbReference type="SUPFAM" id="SSF69322">
    <property type="entry name" value="Tricorn protease domain 2"/>
    <property type="match status" value="1"/>
</dbReference>
<dbReference type="Gene3D" id="1.20.5.1930">
    <property type="match status" value="1"/>
</dbReference>
<keyword evidence="2" id="KW-0472">Membrane</keyword>
<dbReference type="Gene3D" id="2.60.40.10">
    <property type="entry name" value="Immunoglobulins"/>
    <property type="match status" value="1"/>
</dbReference>
<organism evidence="5 6">
    <name type="scientific">Taibaiella chishuiensis</name>
    <dbReference type="NCBI Taxonomy" id="1434707"/>
    <lineage>
        <taxon>Bacteria</taxon>
        <taxon>Pseudomonadati</taxon>
        <taxon>Bacteroidota</taxon>
        <taxon>Chitinophagia</taxon>
        <taxon>Chitinophagales</taxon>
        <taxon>Chitinophagaceae</taxon>
        <taxon>Taibaiella</taxon>
    </lineage>
</organism>
<dbReference type="GO" id="GO:0000155">
    <property type="term" value="F:phosphorelay sensor kinase activity"/>
    <property type="evidence" value="ECO:0007669"/>
    <property type="project" value="InterPro"/>
</dbReference>
<feature type="transmembrane region" description="Helical" evidence="2">
    <location>
        <begin position="779"/>
        <end position="799"/>
    </location>
</feature>
<evidence type="ECO:0000256" key="1">
    <source>
        <dbReference type="ARBA" id="ARBA00022553"/>
    </source>
</evidence>
<dbReference type="AlphaFoldDB" id="A0A2P8D5J4"/>
<dbReference type="InterPro" id="IPR011123">
    <property type="entry name" value="Y_Y_Y"/>
</dbReference>
<evidence type="ECO:0000259" key="4">
    <source>
        <dbReference type="Pfam" id="PF07730"/>
    </source>
</evidence>
<reference evidence="5 6" key="1">
    <citation type="submission" date="2018-03" db="EMBL/GenBank/DDBJ databases">
        <title>Genomic Encyclopedia of Type Strains, Phase III (KMG-III): the genomes of soil and plant-associated and newly described type strains.</title>
        <authorList>
            <person name="Whitman W."/>
        </authorList>
    </citation>
    <scope>NUCLEOTIDE SEQUENCE [LARGE SCALE GENOMIC DNA]</scope>
    <source>
        <strain evidence="5 6">CGMCC 1.12700</strain>
    </source>
</reference>
<dbReference type="Pfam" id="PF07494">
    <property type="entry name" value="Reg_prop"/>
    <property type="match status" value="1"/>
</dbReference>
<accession>A0A2P8D5J4</accession>
<sequence length="1004" mass="113160">MTGIHDTVNAHIPLLRRTLLIVLLLVLLVPVYSNARATLYDGKDGLSSNVINCMVRDERGMMWIGTQNGLNIYDGYTFSKIEGALSSLNINELVASASGKELWVGTAQGLYLVNLHTFTTTRCTLDNGKDAPWTQGNASGLCLDATGNQLYSSFSGGYVVAVKGSRITRIGRMADTVRNISFIVNRDAGNLLVSNGDVYTLDLKTGHSRYIEELRKLAPFTAISRSGDTLSLNGYASGLNLFHIKTLQLLTPAALRRQNNGFPFYIRGGRLAGNKLYLAGSNYSFFIYDLQQESYIDASRKYPDLFEGKVYRNMFLDERNIAWIATNKGLIKLEERPALFERVLYNLPERVSTRNMIEDRWGDIYIASYSGLYQYVKAEQRWRVYNGNTMPHSPQAPDIPYPQSLLEDSSGNYIYVGSEYAKLVVFNKQKKVYEHLNCTEMGGEKVRNILNIERDRLGHIWLACDNGLASYDPVKNVIRLHKQDAFDIGNAGARVICADPQQNLIYVGTSAGLFIIDIQTGIRKHLTTESVPALTSNNIMFIDVDAAGNLWIGTNGGGINVISPDGKQSRYILKQNGLSSEIVYSMLREDDNTVWVGTFNGLARYRVKQGLFNFFFEEDGLCSNEFNHNSYLKARDGKMYFGSINGVTTFYPQQIGYPRAFRIFVSGMSRWNEKSQSVYLSRKEVDPGEVIQKKPSDLLLELHFGCTDYSDPLRNTFTYRIEHLSDNWISLDDKHTLNLGGLPYGEYTIEVRATNAQGLPSVNTLVFQVQVVQPFYKTWWFYLLLLLCLGGVFYAIYLLQYQSLKNLHQLRLRISSNLHDDVGSLLTRITMVSENLRYGRNTEAQRNAKLDKIASLSRAAVASMSDVLWTIDSRNDFAGNLLDRMREHAEEMLFPLGIDVNFVISGTDLKRSVAAHIRRDIYLLFKEAINNIARHSKADRVDIIYRINEKGFYLSITNNGTPETGSSDISTGQGLSNIRMRARKAGASVSIDRKDDLFIIEVHK</sequence>
<keyword evidence="6" id="KW-1185">Reference proteome</keyword>
<dbReference type="InterPro" id="IPR015943">
    <property type="entry name" value="WD40/YVTN_repeat-like_dom_sf"/>
</dbReference>
<proteinExistence type="predicted"/>
<feature type="domain" description="Two component regulator three Y" evidence="3">
    <location>
        <begin position="708"/>
        <end position="767"/>
    </location>
</feature>
<dbReference type="GO" id="GO:0016020">
    <property type="term" value="C:membrane"/>
    <property type="evidence" value="ECO:0007669"/>
    <property type="project" value="InterPro"/>
</dbReference>
<dbReference type="InterPro" id="IPR011712">
    <property type="entry name" value="Sig_transdc_His_kin_sub3_dim/P"/>
</dbReference>
<dbReference type="OrthoDB" id="9806995at2"/>
<dbReference type="CDD" id="cd16917">
    <property type="entry name" value="HATPase_UhpB-NarQ-NarX-like"/>
    <property type="match status" value="1"/>
</dbReference>
<evidence type="ECO:0000256" key="2">
    <source>
        <dbReference type="SAM" id="Phobius"/>
    </source>
</evidence>
<dbReference type="Pfam" id="PF07495">
    <property type="entry name" value="Y_Y_Y"/>
    <property type="match status" value="1"/>
</dbReference>
<dbReference type="PANTHER" id="PTHR43547">
    <property type="entry name" value="TWO-COMPONENT HISTIDINE KINASE"/>
    <property type="match status" value="1"/>
</dbReference>
<dbReference type="EMBL" id="PYGD01000003">
    <property type="protein sequence ID" value="PSK92462.1"/>
    <property type="molecule type" value="Genomic_DNA"/>
</dbReference>
<evidence type="ECO:0000313" key="5">
    <source>
        <dbReference type="EMBL" id="PSK92462.1"/>
    </source>
</evidence>
<evidence type="ECO:0000313" key="6">
    <source>
        <dbReference type="Proteomes" id="UP000240572"/>
    </source>
</evidence>
<dbReference type="Proteomes" id="UP000240572">
    <property type="component" value="Unassembled WGS sequence"/>
</dbReference>
<name>A0A2P8D5J4_9BACT</name>
<gene>
    <name evidence="5" type="ORF">B0I18_10339</name>
</gene>
<keyword evidence="1" id="KW-0597">Phosphoprotein</keyword>
<feature type="domain" description="Signal transduction histidine kinase subgroup 3 dimerisation and phosphoacceptor" evidence="4">
    <location>
        <begin position="811"/>
        <end position="871"/>
    </location>
</feature>